<protein>
    <submittedName>
        <fullName evidence="4">Uncharacterized protein LOC105224842</fullName>
    </submittedName>
</protein>
<feature type="transmembrane region" description="Helical" evidence="2">
    <location>
        <begin position="470"/>
        <end position="491"/>
    </location>
</feature>
<feature type="transmembrane region" description="Helical" evidence="2">
    <location>
        <begin position="233"/>
        <end position="251"/>
    </location>
</feature>
<proteinExistence type="predicted"/>
<evidence type="ECO:0000256" key="2">
    <source>
        <dbReference type="SAM" id="Phobius"/>
    </source>
</evidence>
<feature type="transmembrane region" description="Helical" evidence="2">
    <location>
        <begin position="538"/>
        <end position="560"/>
    </location>
</feature>
<evidence type="ECO:0000313" key="4">
    <source>
        <dbReference type="RefSeq" id="XP_049317636.1"/>
    </source>
</evidence>
<keyword evidence="2" id="KW-0472">Membrane</keyword>
<dbReference type="PANTHER" id="PTHR12266">
    <property type="entry name" value="NA+/CA2+ K+ INDEPENDENT EXCHANGER"/>
    <property type="match status" value="1"/>
</dbReference>
<gene>
    <name evidence="4" type="primary">LOC105224842</name>
</gene>
<feature type="transmembrane region" description="Helical" evidence="2">
    <location>
        <begin position="442"/>
        <end position="463"/>
    </location>
</feature>
<dbReference type="RefSeq" id="XP_049317636.1">
    <property type="nucleotide sequence ID" value="XM_049461679.1"/>
</dbReference>
<accession>A0ABM3K821</accession>
<name>A0ABM3K821_BACDO</name>
<evidence type="ECO:0000313" key="3">
    <source>
        <dbReference type="Proteomes" id="UP001652620"/>
    </source>
</evidence>
<feature type="transmembrane region" description="Helical" evidence="2">
    <location>
        <begin position="189"/>
        <end position="212"/>
    </location>
</feature>
<keyword evidence="2" id="KW-0812">Transmembrane</keyword>
<feature type="transmembrane region" description="Helical" evidence="2">
    <location>
        <begin position="375"/>
        <end position="393"/>
    </location>
</feature>
<feature type="transmembrane region" description="Helical" evidence="2">
    <location>
        <begin position="400"/>
        <end position="419"/>
    </location>
</feature>
<feature type="transmembrane region" description="Helical" evidence="2">
    <location>
        <begin position="126"/>
        <end position="146"/>
    </location>
</feature>
<feature type="transmembrane region" description="Helical" evidence="2">
    <location>
        <begin position="511"/>
        <end position="531"/>
    </location>
</feature>
<feature type="transmembrane region" description="Helical" evidence="2">
    <location>
        <begin position="158"/>
        <end position="183"/>
    </location>
</feature>
<dbReference type="PANTHER" id="PTHR12266:SF0">
    <property type="entry name" value="MITOCHONDRIAL SODIUM_CALCIUM EXCHANGER PROTEIN"/>
    <property type="match status" value="1"/>
</dbReference>
<keyword evidence="2" id="KW-1133">Transmembrane helix</keyword>
<keyword evidence="3" id="KW-1185">Reference proteome</keyword>
<feature type="transmembrane region" description="Helical" evidence="2">
    <location>
        <begin position="320"/>
        <end position="340"/>
    </location>
</feature>
<dbReference type="Proteomes" id="UP001652620">
    <property type="component" value="Unplaced"/>
</dbReference>
<dbReference type="GeneID" id="105224842"/>
<feature type="transmembrane region" description="Helical" evidence="2">
    <location>
        <begin position="88"/>
        <end position="114"/>
    </location>
</feature>
<evidence type="ECO:0000256" key="1">
    <source>
        <dbReference type="ARBA" id="ARBA00022448"/>
    </source>
</evidence>
<sequence>MSNSSNGLLTKNATNFKLHTRTRRHKQYMTSEIEISCFRPIGLNIDPDAHCQLVRHNDHCNFDTKLINYLEFAVCTIKIDNLPWFGEVGYIVCSFVLLLFFIFSVFVMTRWFILPNVLTLCNWSTIKPYHCGILIVSTLFILPNLFKSSIICNSPKEIYSLFLTELGSKTFTMYILGLGLIAIQKNLHVSPFHCIVSLLVILLGNIYVYTLISLKTKNDILPKDERADLKLEWHAKMLIVVYLIYLFAQLYDPFKSVLSRSSTNVDVIPAPEQIESENVIEDVLNEVVTTMVANHGETDNSPLKTNCQNFYGDIFGRKCMIFNILFAPMWIILTLLIPVINESSPFQGWNKYLLCANLMLISLPLIVYIKLEICLGFFAFGFLAAIILLFKTSAREPPRLYKIFSVFGLFAAFMIWQLLTMEADTLIHQSLQYLIRWNLDDVAVASSSFSSSVTEMILVYELIEYEEVDIAFGLVTGLVVYNTIGSFPAMVLQPCFDTLSPLFITNNNSTIYVFLFLMIGYTFIALSISNFELRRSYGIFLIIFYTMFFLFIILSAYEFIHPYGSQHSPTILYDSLTHSNWS</sequence>
<reference evidence="4" key="1">
    <citation type="submission" date="2025-08" db="UniProtKB">
        <authorList>
            <consortium name="RefSeq"/>
        </authorList>
    </citation>
    <scope>IDENTIFICATION</scope>
    <source>
        <tissue evidence="4">Adult</tissue>
    </source>
</reference>
<dbReference type="InterPro" id="IPR051359">
    <property type="entry name" value="CaCA_antiporter"/>
</dbReference>
<keyword evidence="1" id="KW-0813">Transport</keyword>
<organism evidence="3 4">
    <name type="scientific">Bactrocera dorsalis</name>
    <name type="common">Oriental fruit fly</name>
    <name type="synonym">Dacus dorsalis</name>
    <dbReference type="NCBI Taxonomy" id="27457"/>
    <lineage>
        <taxon>Eukaryota</taxon>
        <taxon>Metazoa</taxon>
        <taxon>Ecdysozoa</taxon>
        <taxon>Arthropoda</taxon>
        <taxon>Hexapoda</taxon>
        <taxon>Insecta</taxon>
        <taxon>Pterygota</taxon>
        <taxon>Neoptera</taxon>
        <taxon>Endopterygota</taxon>
        <taxon>Diptera</taxon>
        <taxon>Brachycera</taxon>
        <taxon>Muscomorpha</taxon>
        <taxon>Tephritoidea</taxon>
        <taxon>Tephritidae</taxon>
        <taxon>Bactrocera</taxon>
        <taxon>Bactrocera</taxon>
    </lineage>
</organism>